<gene>
    <name evidence="4" type="primary">LOC110975871</name>
</gene>
<organism evidence="3 4">
    <name type="scientific">Acanthaster planci</name>
    <name type="common">Crown-of-thorns starfish</name>
    <dbReference type="NCBI Taxonomy" id="133434"/>
    <lineage>
        <taxon>Eukaryota</taxon>
        <taxon>Metazoa</taxon>
        <taxon>Echinodermata</taxon>
        <taxon>Eleutherozoa</taxon>
        <taxon>Asterozoa</taxon>
        <taxon>Asteroidea</taxon>
        <taxon>Valvatacea</taxon>
        <taxon>Valvatida</taxon>
        <taxon>Acanthasteridae</taxon>
        <taxon>Acanthaster</taxon>
    </lineage>
</organism>
<keyword evidence="1" id="KW-0732">Signal</keyword>
<dbReference type="InterPro" id="IPR050765">
    <property type="entry name" value="Riboflavin_Biosynth_HTPR"/>
</dbReference>
<dbReference type="InterPro" id="IPR024072">
    <property type="entry name" value="DHFR-like_dom_sf"/>
</dbReference>
<feature type="signal peptide" evidence="1">
    <location>
        <begin position="1"/>
        <end position="20"/>
    </location>
</feature>
<dbReference type="Gene3D" id="3.40.430.10">
    <property type="entry name" value="Dihydrofolate Reductase, subunit A"/>
    <property type="match status" value="1"/>
</dbReference>
<dbReference type="AlphaFoldDB" id="A0A8B7XWK0"/>
<dbReference type="OrthoDB" id="3192019at2759"/>
<dbReference type="GO" id="GO:0008703">
    <property type="term" value="F:5-amino-6-(5-phosphoribosylamino)uracil reductase activity"/>
    <property type="evidence" value="ECO:0007669"/>
    <property type="project" value="InterPro"/>
</dbReference>
<protein>
    <submittedName>
        <fullName evidence="4">Uncharacterized protein LOC110975871</fullName>
    </submittedName>
</protein>
<name>A0A8B7XWK0_ACAPL</name>
<feature type="domain" description="Bacterial bifunctional deaminase-reductase C-terminal" evidence="2">
    <location>
        <begin position="30"/>
        <end position="210"/>
    </location>
</feature>
<dbReference type="SUPFAM" id="SSF53597">
    <property type="entry name" value="Dihydrofolate reductase-like"/>
    <property type="match status" value="1"/>
</dbReference>
<evidence type="ECO:0000313" key="4">
    <source>
        <dbReference type="RefSeq" id="XP_022084415.1"/>
    </source>
</evidence>
<proteinExistence type="predicted"/>
<keyword evidence="3" id="KW-1185">Reference proteome</keyword>
<dbReference type="GeneID" id="110975871"/>
<dbReference type="OMA" id="IDEMIIT"/>
<dbReference type="KEGG" id="aplc:110975871"/>
<evidence type="ECO:0000313" key="3">
    <source>
        <dbReference type="Proteomes" id="UP000694845"/>
    </source>
</evidence>
<dbReference type="Pfam" id="PF01872">
    <property type="entry name" value="RibD_C"/>
    <property type="match status" value="1"/>
</dbReference>
<feature type="chain" id="PRO_5034310228" evidence="1">
    <location>
        <begin position="21"/>
        <end position="223"/>
    </location>
</feature>
<sequence>MTVSVMVLGMIMSVLDLSWALVEKPCRGSVFIATSADGFIAKLDGSVDWLNEANESMSQGTPEGQDADSHFKSFLQSVDAIVMGRKTFESVLTLCTEQTWPYGNTPMVVLTSNAGSVSERVQIPEYLKGKVTLEKGSPSEVLALLAARHGARDAYIDGGVTIRAFLEAGMIDRAIVTTVPVTLGEGLPLFDAKHKALLQEIMVKKFGNGCVQTTYNVRSSAHP</sequence>
<dbReference type="Proteomes" id="UP000694845">
    <property type="component" value="Unplaced"/>
</dbReference>
<dbReference type="PANTHER" id="PTHR38011">
    <property type="entry name" value="DIHYDROFOLATE REDUCTASE FAMILY PROTEIN (AFU_ORTHOLOGUE AFUA_8G06820)"/>
    <property type="match status" value="1"/>
</dbReference>
<dbReference type="PANTHER" id="PTHR38011:SF11">
    <property type="entry name" value="2,5-DIAMINO-6-RIBOSYLAMINO-4(3H)-PYRIMIDINONE 5'-PHOSPHATE REDUCTASE"/>
    <property type="match status" value="1"/>
</dbReference>
<dbReference type="InterPro" id="IPR002734">
    <property type="entry name" value="RibDG_C"/>
</dbReference>
<dbReference type="GO" id="GO:0009231">
    <property type="term" value="P:riboflavin biosynthetic process"/>
    <property type="evidence" value="ECO:0007669"/>
    <property type="project" value="InterPro"/>
</dbReference>
<dbReference type="RefSeq" id="XP_022084415.1">
    <property type="nucleotide sequence ID" value="XM_022228723.1"/>
</dbReference>
<evidence type="ECO:0000259" key="2">
    <source>
        <dbReference type="Pfam" id="PF01872"/>
    </source>
</evidence>
<reference evidence="4" key="1">
    <citation type="submission" date="2025-08" db="UniProtKB">
        <authorList>
            <consortium name="RefSeq"/>
        </authorList>
    </citation>
    <scope>IDENTIFICATION</scope>
</reference>
<evidence type="ECO:0000256" key="1">
    <source>
        <dbReference type="SAM" id="SignalP"/>
    </source>
</evidence>
<accession>A0A8B7XWK0</accession>